<dbReference type="SUPFAM" id="SSF46785">
    <property type="entry name" value="Winged helix' DNA-binding domain"/>
    <property type="match status" value="1"/>
</dbReference>
<protein>
    <submittedName>
        <fullName evidence="5">GntR family transcriptional regulator</fullName>
    </submittedName>
</protein>
<evidence type="ECO:0000313" key="6">
    <source>
        <dbReference type="Proteomes" id="UP000294682"/>
    </source>
</evidence>
<reference evidence="5 6" key="1">
    <citation type="submission" date="2019-03" db="EMBL/GenBank/DDBJ databases">
        <title>Genomic Encyclopedia of Type Strains, Phase IV (KMG-IV): sequencing the most valuable type-strain genomes for metagenomic binning, comparative biology and taxonomic classification.</title>
        <authorList>
            <person name="Goeker M."/>
        </authorList>
    </citation>
    <scope>NUCLEOTIDE SEQUENCE [LARGE SCALE GENOMIC DNA]</scope>
    <source>
        <strain evidence="5 6">DSM 100433</strain>
    </source>
</reference>
<dbReference type="PANTHER" id="PTHR44846">
    <property type="entry name" value="MANNOSYL-D-GLYCERATE TRANSPORT/METABOLISM SYSTEM REPRESSOR MNGR-RELATED"/>
    <property type="match status" value="1"/>
</dbReference>
<accession>A0A9X8UI84</accession>
<keyword evidence="1" id="KW-0805">Transcription regulation</keyword>
<dbReference type="GO" id="GO:0003677">
    <property type="term" value="F:DNA binding"/>
    <property type="evidence" value="ECO:0007669"/>
    <property type="project" value="UniProtKB-KW"/>
</dbReference>
<dbReference type="PROSITE" id="PS50949">
    <property type="entry name" value="HTH_GNTR"/>
    <property type="match status" value="1"/>
</dbReference>
<dbReference type="FunFam" id="1.10.10.10:FF:000079">
    <property type="entry name" value="GntR family transcriptional regulator"/>
    <property type="match status" value="1"/>
</dbReference>
<comment type="caution">
    <text evidence="5">The sequence shown here is derived from an EMBL/GenBank/DDBJ whole genome shotgun (WGS) entry which is preliminary data.</text>
</comment>
<keyword evidence="3" id="KW-0804">Transcription</keyword>
<dbReference type="InterPro" id="IPR011663">
    <property type="entry name" value="UTRA"/>
</dbReference>
<dbReference type="InterPro" id="IPR036390">
    <property type="entry name" value="WH_DNA-bd_sf"/>
</dbReference>
<feature type="domain" description="HTH gntR-type" evidence="4">
    <location>
        <begin position="5"/>
        <end position="73"/>
    </location>
</feature>
<dbReference type="Gene3D" id="3.40.1410.10">
    <property type="entry name" value="Chorismate lyase-like"/>
    <property type="match status" value="1"/>
</dbReference>
<evidence type="ECO:0000259" key="4">
    <source>
        <dbReference type="PROSITE" id="PS50949"/>
    </source>
</evidence>
<dbReference type="GO" id="GO:0045892">
    <property type="term" value="P:negative regulation of DNA-templated transcription"/>
    <property type="evidence" value="ECO:0007669"/>
    <property type="project" value="TreeGrafter"/>
</dbReference>
<keyword evidence="6" id="KW-1185">Reference proteome</keyword>
<evidence type="ECO:0000256" key="1">
    <source>
        <dbReference type="ARBA" id="ARBA00023015"/>
    </source>
</evidence>
<dbReference type="SMART" id="SM00345">
    <property type="entry name" value="HTH_GNTR"/>
    <property type="match status" value="1"/>
</dbReference>
<gene>
    <name evidence="5" type="ORF">EDD78_11142</name>
</gene>
<dbReference type="GO" id="GO:0003700">
    <property type="term" value="F:DNA-binding transcription factor activity"/>
    <property type="evidence" value="ECO:0007669"/>
    <property type="project" value="InterPro"/>
</dbReference>
<dbReference type="AlphaFoldDB" id="A0A9X8UI84"/>
<dbReference type="RefSeq" id="WP_079699153.1">
    <property type="nucleotide sequence ID" value="NZ_JADNAH010000011.1"/>
</dbReference>
<dbReference type="InterPro" id="IPR036388">
    <property type="entry name" value="WH-like_DNA-bd_sf"/>
</dbReference>
<keyword evidence="2" id="KW-0238">DNA-binding</keyword>
<evidence type="ECO:0000313" key="5">
    <source>
        <dbReference type="EMBL" id="TCL42279.1"/>
    </source>
</evidence>
<sequence>MQNNTPIYSQLEKLIKDKILSGEYKFGEAIPSERKLAETYGINRMTVRSAINNLENQGYIVKVHGKGNFVSSPKFKQSFVEGWGFTSLLRERGIEHKDKLIFSGVEEANYQLSKIFGVERRTPLFRIVRLRLGDDEPLRLEDTYVPYDLFPGIESIDYSVTSLYDVFQANGITLKEFRQVLSSYLIHDFKARLLDLEDDYPVYRVTCQTMDQSDRVVEYTVSLINPQKTIITTSLK</sequence>
<dbReference type="Gene3D" id="1.10.10.10">
    <property type="entry name" value="Winged helix-like DNA-binding domain superfamily/Winged helix DNA-binding domain"/>
    <property type="match status" value="1"/>
</dbReference>
<dbReference type="Pfam" id="PF07702">
    <property type="entry name" value="UTRA"/>
    <property type="match status" value="1"/>
</dbReference>
<organism evidence="5 6">
    <name type="scientific">Harryflintia acetispora</name>
    <dbReference type="NCBI Taxonomy" id="1849041"/>
    <lineage>
        <taxon>Bacteria</taxon>
        <taxon>Bacillati</taxon>
        <taxon>Bacillota</taxon>
        <taxon>Clostridia</taxon>
        <taxon>Eubacteriales</taxon>
        <taxon>Oscillospiraceae</taxon>
        <taxon>Harryflintia</taxon>
    </lineage>
</organism>
<dbReference type="InterPro" id="IPR000524">
    <property type="entry name" value="Tscrpt_reg_HTH_GntR"/>
</dbReference>
<dbReference type="EMBL" id="SLUK01000011">
    <property type="protein sequence ID" value="TCL42279.1"/>
    <property type="molecule type" value="Genomic_DNA"/>
</dbReference>
<proteinExistence type="predicted"/>
<name>A0A9X8UI84_9FIRM</name>
<dbReference type="PRINTS" id="PR00035">
    <property type="entry name" value="HTHGNTR"/>
</dbReference>
<dbReference type="InterPro" id="IPR050679">
    <property type="entry name" value="Bact_HTH_transcr_reg"/>
</dbReference>
<evidence type="ECO:0000256" key="3">
    <source>
        <dbReference type="ARBA" id="ARBA00023163"/>
    </source>
</evidence>
<dbReference type="Proteomes" id="UP000294682">
    <property type="component" value="Unassembled WGS sequence"/>
</dbReference>
<dbReference type="SMART" id="SM00866">
    <property type="entry name" value="UTRA"/>
    <property type="match status" value="1"/>
</dbReference>
<dbReference type="Pfam" id="PF00392">
    <property type="entry name" value="GntR"/>
    <property type="match status" value="1"/>
</dbReference>
<dbReference type="CDD" id="cd07377">
    <property type="entry name" value="WHTH_GntR"/>
    <property type="match status" value="1"/>
</dbReference>
<dbReference type="PANTHER" id="PTHR44846:SF1">
    <property type="entry name" value="MANNOSYL-D-GLYCERATE TRANSPORT_METABOLISM SYSTEM REPRESSOR MNGR-RELATED"/>
    <property type="match status" value="1"/>
</dbReference>
<dbReference type="SUPFAM" id="SSF64288">
    <property type="entry name" value="Chorismate lyase-like"/>
    <property type="match status" value="1"/>
</dbReference>
<dbReference type="InterPro" id="IPR028978">
    <property type="entry name" value="Chorismate_lyase_/UTRA_dom_sf"/>
</dbReference>
<dbReference type="OrthoDB" id="9799482at2"/>
<evidence type="ECO:0000256" key="2">
    <source>
        <dbReference type="ARBA" id="ARBA00023125"/>
    </source>
</evidence>